<dbReference type="EMBL" id="JAKZMM010000040">
    <property type="protein sequence ID" value="MCJ2381690.1"/>
    <property type="molecule type" value="Genomic_DNA"/>
</dbReference>
<dbReference type="PANTHER" id="PTHR36848">
    <property type="entry name" value="DNA-BINDING PROTEIN (PUTATIVE SECRETED PROTEIN)-RELATED"/>
    <property type="match status" value="1"/>
</dbReference>
<dbReference type="InterPro" id="IPR008979">
    <property type="entry name" value="Galactose-bd-like_sf"/>
</dbReference>
<gene>
    <name evidence="2" type="ORF">MUN53_13935</name>
</gene>
<reference evidence="2 3" key="1">
    <citation type="submission" date="2022-03" db="EMBL/GenBank/DDBJ databases">
        <title>Parabacteroides sp. nov. isolated from swine feces.</title>
        <authorList>
            <person name="Bak J.E."/>
        </authorList>
    </citation>
    <scope>NUCLEOTIDE SEQUENCE [LARGE SCALE GENOMIC DNA]</scope>
    <source>
        <strain evidence="2 3">AGMB00274</strain>
    </source>
</reference>
<keyword evidence="3" id="KW-1185">Reference proteome</keyword>
<evidence type="ECO:0000313" key="3">
    <source>
        <dbReference type="Proteomes" id="UP001165444"/>
    </source>
</evidence>
<name>A0ABT0C3U1_9BACT</name>
<evidence type="ECO:0000313" key="2">
    <source>
        <dbReference type="EMBL" id="MCJ2381690.1"/>
    </source>
</evidence>
<dbReference type="Pfam" id="PF17132">
    <property type="entry name" value="Glyco_hydro_106"/>
    <property type="match status" value="2"/>
</dbReference>
<keyword evidence="1" id="KW-0732">Signal</keyword>
<dbReference type="SUPFAM" id="SSF49785">
    <property type="entry name" value="Galactose-binding domain-like"/>
    <property type="match status" value="1"/>
</dbReference>
<sequence>MKRLLLSALLLIGSVFYSNGENLPTKSSFSKAKGDLYETFKNPGAQYRPFVRWWWNGLKIDKDEIARELDLMKEIGIGGVEINSIRFPDGADSLNYQSKPYLSDEWADMISFTADACRERGMICDMIGGSGWPFGGEFLPRNQQLQMLTIETVKVDGGKTGTDFSIRKDELLARVNPPIASKNEHPLKELVYIRLMPARVDEFTEGTSFDSLVNKDQITVQVPAGEHVIYFFVKMTGYMNVINGAPGASGPVLNHFNKDAVLAYLSRLSDKVHFNDPSLKGKIRATFVDSFELEGANWCDGMLEKWEKYFGYSLYPYLPYIIKKIGHMGNPLPENYGSTFSEKIKKDVEYRVRNDFERFQIYLFQENFINTLNDWCRKNGVQSRVQAYGRALHPLESSMYIDIPECESWLWQDVGFKLTENRVIGEGHGFSCNNKFTASGSLLAGNGKVSCEELTNTGNIYQSTLEDIKITGDMSNISGVNHSILHGFNYSPREAGFPGWVQYGDYFNEHNTFWPYYHYWMDYKARVSAILQNSIPQSDIAILPPLEDMWSVLGQQRDPFPENIFPAYAHDLWQNLHQNGNGCDYVSEHILQQARIAKGKLSFGPRTYQTLILLDVESLDPKTAVAIEQFVKKGGKVICIGKRPHQSIGFADYEQKSLTVQSVFDNLFEAYPDRIVNIPAPTLPQTEWFAHVQKELDLKPYVKVDKPVKWMFYNYYKSGDKDIFFITNFNRQCSYQVNLSFTDAVRGKQAWLWDAETGKRYLLDQDGSSMALRFGPAESKFIVFDKLKTGKPYQALPLEPDSVRLIGKVWNVQANHVDGSTQTFEIDSLVDFNTLPFVWMKHFAGTLSYTTTFRVDDPNAFRVINTGKARGVVEVYLNGEKIGTHWYGEAVFDIRHKLKPGENQLQIKLVTPLGNYATTITRRYASSMEEIGLQGPVRMY</sequence>
<dbReference type="InterPro" id="IPR053161">
    <property type="entry name" value="Ulvan_degrading_GH"/>
</dbReference>
<evidence type="ECO:0008006" key="4">
    <source>
        <dbReference type="Google" id="ProtNLM"/>
    </source>
</evidence>
<dbReference type="Gene3D" id="3.40.50.880">
    <property type="match status" value="1"/>
</dbReference>
<dbReference type="InterPro" id="IPR029062">
    <property type="entry name" value="Class_I_gatase-like"/>
</dbReference>
<accession>A0ABT0C3U1</accession>
<dbReference type="PANTHER" id="PTHR36848:SF2">
    <property type="entry name" value="SECRETED PROTEIN"/>
    <property type="match status" value="1"/>
</dbReference>
<feature type="chain" id="PRO_5045091117" description="Glycosyl hydrolase family 2" evidence="1">
    <location>
        <begin position="21"/>
        <end position="940"/>
    </location>
</feature>
<feature type="signal peptide" evidence="1">
    <location>
        <begin position="1"/>
        <end position="20"/>
    </location>
</feature>
<organism evidence="2 3">
    <name type="scientific">Parabacteroides faecalis</name>
    <dbReference type="NCBI Taxonomy" id="2924040"/>
    <lineage>
        <taxon>Bacteria</taxon>
        <taxon>Pseudomonadati</taxon>
        <taxon>Bacteroidota</taxon>
        <taxon>Bacteroidia</taxon>
        <taxon>Bacteroidales</taxon>
        <taxon>Tannerellaceae</taxon>
        <taxon>Parabacteroides</taxon>
    </lineage>
</organism>
<comment type="caution">
    <text evidence="2">The sequence shown here is derived from an EMBL/GenBank/DDBJ whole genome shotgun (WGS) entry which is preliminary data.</text>
</comment>
<protein>
    <recommendedName>
        <fullName evidence="4">Glycosyl hydrolase family 2</fullName>
    </recommendedName>
</protein>
<proteinExistence type="predicted"/>
<evidence type="ECO:0000256" key="1">
    <source>
        <dbReference type="SAM" id="SignalP"/>
    </source>
</evidence>
<dbReference type="Proteomes" id="UP001165444">
    <property type="component" value="Unassembled WGS sequence"/>
</dbReference>
<dbReference type="Gene3D" id="2.60.120.260">
    <property type="entry name" value="Galactose-binding domain-like"/>
    <property type="match status" value="1"/>
</dbReference>
<dbReference type="RefSeq" id="WP_243326080.1">
    <property type="nucleotide sequence ID" value="NZ_JAKZMM010000040.1"/>
</dbReference>